<dbReference type="PANTHER" id="PTHR33383:SF1">
    <property type="entry name" value="MEMBRANE PROTEIN INSERTION EFFICIENCY FACTOR-RELATED"/>
    <property type="match status" value="1"/>
</dbReference>
<dbReference type="Proteomes" id="UP001321825">
    <property type="component" value="Chromosome"/>
</dbReference>
<dbReference type="SMART" id="SM01234">
    <property type="entry name" value="Haemolytic"/>
    <property type="match status" value="1"/>
</dbReference>
<dbReference type="NCBIfam" id="TIGR00278">
    <property type="entry name" value="membrane protein insertion efficiency factor YidD"/>
    <property type="match status" value="1"/>
</dbReference>
<keyword evidence="3" id="KW-1185">Reference proteome</keyword>
<keyword evidence="1" id="KW-1003">Cell membrane</keyword>
<evidence type="ECO:0000313" key="3">
    <source>
        <dbReference type="Proteomes" id="UP001321825"/>
    </source>
</evidence>
<sequence>MGILGTTLAALERGSRRSLITAIRAYRFFLSPWLGNQCRFYPTCSQYALTAIERFGTIRGTWLTVRRLLRCHPWHPGGLDPVPEQFGKQKHG</sequence>
<evidence type="ECO:0000313" key="2">
    <source>
        <dbReference type="EMBL" id="BCX83039.1"/>
    </source>
</evidence>
<dbReference type="HAMAP" id="MF_00386">
    <property type="entry name" value="UPF0161_YidD"/>
    <property type="match status" value="1"/>
</dbReference>
<comment type="subcellular location">
    <subcellularLocation>
        <location evidence="1">Cell membrane</location>
        <topology evidence="1">Peripheral membrane protein</topology>
        <orientation evidence="1">Cytoplasmic side</orientation>
    </subcellularLocation>
</comment>
<dbReference type="Pfam" id="PF01809">
    <property type="entry name" value="YidD"/>
    <property type="match status" value="1"/>
</dbReference>
<comment type="function">
    <text evidence="1">Could be involved in insertion of integral membrane proteins into the membrane.</text>
</comment>
<dbReference type="RefSeq" id="WP_317705414.1">
    <property type="nucleotide sequence ID" value="NZ_AP024714.1"/>
</dbReference>
<keyword evidence="1" id="KW-0472">Membrane</keyword>
<organism evidence="2 3">
    <name type="scientific">Methylomarinovum caldicuralii</name>
    <dbReference type="NCBI Taxonomy" id="438856"/>
    <lineage>
        <taxon>Bacteria</taxon>
        <taxon>Pseudomonadati</taxon>
        <taxon>Pseudomonadota</taxon>
        <taxon>Gammaproteobacteria</taxon>
        <taxon>Methylococcales</taxon>
        <taxon>Methylothermaceae</taxon>
        <taxon>Methylomarinovum</taxon>
    </lineage>
</organism>
<dbReference type="InterPro" id="IPR002696">
    <property type="entry name" value="Membr_insert_effic_factor_YidD"/>
</dbReference>
<name>A0AAU9CAF3_9GAMM</name>
<accession>A0AAU9CAF3</accession>
<reference evidence="3" key="1">
    <citation type="journal article" date="2024" name="Int. J. Syst. Evol. Microbiol.">
        <title>Methylomarinovum tepidoasis sp. nov., a moderately thermophilic methanotroph of the family Methylothermaceae isolated from a deep-sea hydrothermal field.</title>
        <authorList>
            <person name="Hirayama H."/>
            <person name="Takaki Y."/>
            <person name="Abe M."/>
            <person name="Miyazaki M."/>
            <person name="Uematsu K."/>
            <person name="Matsui Y."/>
            <person name="Takai K."/>
        </authorList>
    </citation>
    <scope>NUCLEOTIDE SEQUENCE [LARGE SCALE GENOMIC DNA]</scope>
    <source>
        <strain evidence="3">IT-9</strain>
    </source>
</reference>
<dbReference type="EMBL" id="AP024714">
    <property type="protein sequence ID" value="BCX83039.1"/>
    <property type="molecule type" value="Genomic_DNA"/>
</dbReference>
<comment type="similarity">
    <text evidence="1">Belongs to the UPF0161 family.</text>
</comment>
<dbReference type="AlphaFoldDB" id="A0AAU9CAF3"/>
<protein>
    <recommendedName>
        <fullName evidence="1">Putative membrane protein insertion efficiency factor</fullName>
    </recommendedName>
</protein>
<dbReference type="KEGG" id="mcau:MIT9_P2630"/>
<dbReference type="PANTHER" id="PTHR33383">
    <property type="entry name" value="MEMBRANE PROTEIN INSERTION EFFICIENCY FACTOR-RELATED"/>
    <property type="match status" value="1"/>
</dbReference>
<evidence type="ECO:0000256" key="1">
    <source>
        <dbReference type="HAMAP-Rule" id="MF_00386"/>
    </source>
</evidence>
<proteinExistence type="inferred from homology"/>
<gene>
    <name evidence="2" type="ORF">MIT9_P2630</name>
</gene>
<dbReference type="GO" id="GO:0005886">
    <property type="term" value="C:plasma membrane"/>
    <property type="evidence" value="ECO:0007669"/>
    <property type="project" value="UniProtKB-SubCell"/>
</dbReference>